<feature type="region of interest" description="Disordered" evidence="6">
    <location>
        <begin position="64"/>
        <end position="90"/>
    </location>
</feature>
<dbReference type="InterPro" id="IPR045209">
    <property type="entry name" value="Rrp5"/>
</dbReference>
<dbReference type="CDD" id="cd05698">
    <property type="entry name" value="S1_Rrp5_repeat_hs6_sc5"/>
    <property type="match status" value="1"/>
</dbReference>
<dbReference type="Proteomes" id="UP001159405">
    <property type="component" value="Unassembled WGS sequence"/>
</dbReference>
<keyword evidence="3" id="KW-0677">Repeat</keyword>
<feature type="compositionally biased region" description="Basic residues" evidence="6">
    <location>
        <begin position="1436"/>
        <end position="1449"/>
    </location>
</feature>
<feature type="region of interest" description="Disordered" evidence="6">
    <location>
        <begin position="1408"/>
        <end position="1499"/>
    </location>
</feature>
<comment type="subcellular location">
    <subcellularLocation>
        <location evidence="1">Nucleus</location>
        <location evidence="1">Nucleolus</location>
    </subcellularLocation>
</comment>
<feature type="domain" description="S1 motif" evidence="7">
    <location>
        <begin position="1160"/>
        <end position="1231"/>
    </location>
</feature>
<dbReference type="SUPFAM" id="SSF50249">
    <property type="entry name" value="Nucleic acid-binding proteins"/>
    <property type="match status" value="12"/>
</dbReference>
<feature type="compositionally biased region" description="Acidic residues" evidence="6">
    <location>
        <begin position="1535"/>
        <end position="1546"/>
    </location>
</feature>
<feature type="domain" description="S1 motif" evidence="7">
    <location>
        <begin position="483"/>
        <end position="552"/>
    </location>
</feature>
<feature type="domain" description="S1 motif" evidence="7">
    <location>
        <begin position="396"/>
        <end position="466"/>
    </location>
</feature>
<dbReference type="Gene3D" id="2.40.50.140">
    <property type="entry name" value="Nucleic acid-binding proteins"/>
    <property type="match status" value="10"/>
</dbReference>
<feature type="compositionally biased region" description="Basic residues" evidence="6">
    <location>
        <begin position="1"/>
        <end position="10"/>
    </location>
</feature>
<keyword evidence="5" id="KW-0802">TPR repeat</keyword>
<dbReference type="Pfam" id="PF24685">
    <property type="entry name" value="OB_RRP5_4th"/>
    <property type="match status" value="1"/>
</dbReference>
<dbReference type="InterPro" id="IPR011990">
    <property type="entry name" value="TPR-like_helical_dom_sf"/>
</dbReference>
<feature type="domain" description="S1 motif" evidence="7">
    <location>
        <begin position="1241"/>
        <end position="1310"/>
    </location>
</feature>
<organism evidence="8 9">
    <name type="scientific">Porites lobata</name>
    <dbReference type="NCBI Taxonomy" id="104759"/>
    <lineage>
        <taxon>Eukaryota</taxon>
        <taxon>Metazoa</taxon>
        <taxon>Cnidaria</taxon>
        <taxon>Anthozoa</taxon>
        <taxon>Hexacorallia</taxon>
        <taxon>Scleractinia</taxon>
        <taxon>Fungiina</taxon>
        <taxon>Poritidae</taxon>
        <taxon>Porites</taxon>
    </lineage>
</organism>
<dbReference type="InterPro" id="IPR057302">
    <property type="entry name" value="Rrp5_S1"/>
</dbReference>
<feature type="domain" description="S1 motif" evidence="7">
    <location>
        <begin position="572"/>
        <end position="641"/>
    </location>
</feature>
<reference evidence="8 9" key="1">
    <citation type="submission" date="2022-05" db="EMBL/GenBank/DDBJ databases">
        <authorList>
            <consortium name="Genoscope - CEA"/>
            <person name="William W."/>
        </authorList>
    </citation>
    <scope>NUCLEOTIDE SEQUENCE [LARGE SCALE GENOMIC DNA]</scope>
</reference>
<dbReference type="CDD" id="cd05702">
    <property type="entry name" value="S1_Rrp5_repeat_hs11_sc8"/>
    <property type="match status" value="1"/>
</dbReference>
<dbReference type="PROSITE" id="PS50126">
    <property type="entry name" value="S1"/>
    <property type="match status" value="12"/>
</dbReference>
<dbReference type="InterPro" id="IPR019734">
    <property type="entry name" value="TPR_rpt"/>
</dbReference>
<evidence type="ECO:0000256" key="1">
    <source>
        <dbReference type="ARBA" id="ARBA00004604"/>
    </source>
</evidence>
<feature type="compositionally biased region" description="Basic residues" evidence="6">
    <location>
        <begin position="75"/>
        <end position="85"/>
    </location>
</feature>
<feature type="compositionally biased region" description="Basic and acidic residues" evidence="6">
    <location>
        <begin position="1426"/>
        <end position="1435"/>
    </location>
</feature>
<feature type="region of interest" description="Disordered" evidence="6">
    <location>
        <begin position="1"/>
        <end position="46"/>
    </location>
</feature>
<dbReference type="Pfam" id="PF00575">
    <property type="entry name" value="S1"/>
    <property type="match status" value="1"/>
</dbReference>
<keyword evidence="2" id="KW-0698">rRNA processing</keyword>
<accession>A0ABN8MQY3</accession>
<evidence type="ECO:0000313" key="9">
    <source>
        <dbReference type="Proteomes" id="UP001159405"/>
    </source>
</evidence>
<feature type="compositionally biased region" description="Polar residues" evidence="6">
    <location>
        <begin position="11"/>
        <end position="29"/>
    </location>
</feature>
<evidence type="ECO:0000256" key="5">
    <source>
        <dbReference type="PROSITE-ProRule" id="PRU00339"/>
    </source>
</evidence>
<dbReference type="PANTHER" id="PTHR23270">
    <property type="entry name" value="PROGRAMMED CELL DEATH PROTEIN 11 PRE-RRNA PROCESSING PROTEIN RRP5"/>
    <property type="match status" value="1"/>
</dbReference>
<feature type="domain" description="S1 motif" evidence="7">
    <location>
        <begin position="223"/>
        <end position="285"/>
    </location>
</feature>
<keyword evidence="4" id="KW-0539">Nucleus</keyword>
<dbReference type="PANTHER" id="PTHR23270:SF10">
    <property type="entry name" value="PROTEIN RRP5 HOMOLOG"/>
    <property type="match status" value="1"/>
</dbReference>
<feature type="region of interest" description="Disordered" evidence="6">
    <location>
        <begin position="1515"/>
        <end position="1565"/>
    </location>
</feature>
<feature type="domain" description="S1 motif" evidence="7">
    <location>
        <begin position="658"/>
        <end position="730"/>
    </location>
</feature>
<dbReference type="SMART" id="SM00316">
    <property type="entry name" value="S1"/>
    <property type="match status" value="13"/>
</dbReference>
<evidence type="ECO:0000256" key="2">
    <source>
        <dbReference type="ARBA" id="ARBA00022552"/>
    </source>
</evidence>
<evidence type="ECO:0000256" key="4">
    <source>
        <dbReference type="ARBA" id="ARBA00023242"/>
    </source>
</evidence>
<evidence type="ECO:0000256" key="6">
    <source>
        <dbReference type="SAM" id="MobiDB-lite"/>
    </source>
</evidence>
<proteinExistence type="predicted"/>
<dbReference type="InterPro" id="IPR048058">
    <property type="entry name" value="Rrp5_S1_rpt_hs11_sc8"/>
</dbReference>
<dbReference type="CDD" id="cd05697">
    <property type="entry name" value="S1_Rrp5_repeat_hs5"/>
    <property type="match status" value="1"/>
</dbReference>
<evidence type="ECO:0000256" key="3">
    <source>
        <dbReference type="ARBA" id="ARBA00022737"/>
    </source>
</evidence>
<dbReference type="Pfam" id="PF24682">
    <property type="entry name" value="OB_RRP5"/>
    <property type="match status" value="1"/>
</dbReference>
<dbReference type="SMART" id="SM00386">
    <property type="entry name" value="HAT"/>
    <property type="match status" value="5"/>
</dbReference>
<evidence type="ECO:0000259" key="7">
    <source>
        <dbReference type="PROSITE" id="PS50126"/>
    </source>
</evidence>
<dbReference type="Pfam" id="PF23231">
    <property type="entry name" value="HAT_Syf1_CNRKL1_C"/>
    <property type="match status" value="1"/>
</dbReference>
<dbReference type="EMBL" id="CALNXK010000002">
    <property type="protein sequence ID" value="CAH3033906.1"/>
    <property type="molecule type" value="Genomic_DNA"/>
</dbReference>
<feature type="domain" description="S1 motif" evidence="7">
    <location>
        <begin position="308"/>
        <end position="379"/>
    </location>
</feature>
<dbReference type="InterPro" id="IPR012340">
    <property type="entry name" value="NA-bd_OB-fold"/>
</dbReference>
<dbReference type="CDD" id="cd05693">
    <property type="entry name" value="S1_Rrp5_repeat_hs1_sc1"/>
    <property type="match status" value="1"/>
</dbReference>
<gene>
    <name evidence="8" type="ORF">PLOB_00016152</name>
</gene>
<sequence>MAATRDRKRTNSQSGSKSEMASTSLSSRTVQEEDFPRGGASALTPLEVRKIKHEAEEDVLFGVKKASPEVESRTRREKKTRKKKTTTKELESKAEISGKFKLKHVESLTFKKLYVGMKVLGAIKEVNEYDMVISLPNGLSGFVHITHINEKITEKLKEGLEAGETKDSETNLPELGKFFTTGCLVQCSVLELEGSKPGQKKIKLSLEPKEVNSSLSKSSLKQGMVLPGYVSSVEDHGYLISFGIEDTKAFLPKKDVIEELNEGHPLCLLVKSAAEDKRIITVTADRDEIQGALVKEGMKLKFSTLLPGMLVKASVTQATHGGLLQNFLGGFEGSVDILHLPNCGGNGQNLEEAYPGKTKVKCRLLYINANTKTVGLSLQENVVLNKATSFGNWSIGDIEDAVVMRVDQGMGLLMRLSDNSLGFAHISRVSDERVEKLGKKYKAGTTHRCRILGFNSLDGLITLTMEKLVIEQPFLRYHDVKPGSQIKGKIITLAKFGMLVSVSDHIRGLCSTLHLADINLKHPEKKLKEGKVVKCRVLSVEPDRRRLLLTHKKTMVESDLPLITDYSDAKPGVSTHGFVTAIKDFGCLVTFYNNVKGLVPRTELGISPDTDPRSAFYIGQVMICYVLSCQPDQAKLRLSFKSSFKSTAVPLETDKVAGLLLEGDVVNNSADGLDILLQPSGAPAFLPVSHLSDHLINCKALLSVYAPSTKLKNVVYYGRSKDKSMLVSLKPSLVKAATERSLLRSFGDLKVGMILPGVVKKLMTYGVFIEFSTGIFGLAPNSFLADQFVSEPASHFKIGQTVMAKVTEIDAERQRFLVSLKPSECFPERYSGGYDVVSGVELLENFLSERQKIALQLAASSEEMKVLTSLTPGTCVEAKVVHVKFQGIVLQLADRVQGFVPHQLAKGVSCDPGEVVFGCVLDWDFDKKVVFISLNQQLVAQRKTVNSQKVKQKKLKSGQEVEACVQLIKDNFIVVILPQHGYRLAYSPTKLHLNDISDASKRFAVGQTYSAFVQRQGSMKDNLLPLVTLREKHVEKENIIPGAITTVQVKSVKDFQMNVNLCGGKFHGRVHVTHVCDEVTEGESPFKAFHNGDKVQVKIMGFRDTKTHKFLPISHQNFTKAVAELTMKPSELSPGSAGKEDTESTEDCELDKKLDQYKVGEELNCFVKMATDHCVWMMASPSVNGRVTLLHASSDVEVLKSLKTRFKPGDGYRCMVLNVDKERNFLDLSIAVKADSAFNPGKVIVGQISKVLPDQALYVRLPLQKSGMVALTDLRDSYVDNPLEGFEVNQILRCFVLSSNEKGQLDLSLRPSRTEGLSTMNEEVAGGEKMDREIKGLDDLKEGDIIRGYVKSCSDVGVFVSLSHHIVARVQIKNLSQYYVKKWKPLFHPGKLVTGKVVSVNPTKGHVELSLKGTDVGGTDPAPKPKRMEEKEKNRKERKGKGEKRKKHNEAKEDSEDEAEDILKKLKTDSDDEDSAVTDNDEQDEEAESSSDEEADKEGVHKINGLARLQLSSGFDWSGEGAEEGQQNNKRMHESDDESSDSETETSEQVARKKSKRQKRAAKKAEEDFLYKTEQSLLDQNRLPETADDFDRLVVSSPNNSVVWLQYMAYHLHTTDFDKARAVAERALKTISFREEQEKLNVWVALMNLENLYGAQESLVKVFERALQQSEPKKVFFQLIGIYTRTDKFELAEQLYQTMSKRFSQSKKVWVNFGAFYMKQGKLESGRKLLQRSLKSLPKRKHIATIVQFALHEFRYGEPQRGQTMLESILTNYPKRSDLWSVYLDMMIKQGNAEPVRQIFERVIHINLSSKKMKLFFKRYLDFERKYGDAFSVENVKTKAMEYVESKAGLN</sequence>
<protein>
    <recommendedName>
        <fullName evidence="7">S1 motif domain-containing protein</fullName>
    </recommendedName>
</protein>
<feature type="domain" description="S1 motif" evidence="7">
    <location>
        <begin position="752"/>
        <end position="821"/>
    </location>
</feature>
<dbReference type="InterPro" id="IPR057300">
    <property type="entry name" value="OB_Rrp5"/>
</dbReference>
<comment type="caution">
    <text evidence="8">The sequence shown here is derived from an EMBL/GenBank/DDBJ whole genome shotgun (WGS) entry which is preliminary data.</text>
</comment>
<feature type="domain" description="S1 motif" evidence="7">
    <location>
        <begin position="1343"/>
        <end position="1412"/>
    </location>
</feature>
<dbReference type="Pfam" id="PF23459">
    <property type="entry name" value="S1_RRP5"/>
    <property type="match status" value="4"/>
</dbReference>
<dbReference type="CDD" id="cd04461">
    <property type="entry name" value="S1_Rrp5_repeat_hs8_sc7"/>
    <property type="match status" value="1"/>
</dbReference>
<feature type="compositionally biased region" description="Basic residues" evidence="6">
    <location>
        <begin position="1552"/>
        <end position="1562"/>
    </location>
</feature>
<dbReference type="InterPro" id="IPR003029">
    <property type="entry name" value="S1_domain"/>
</dbReference>
<dbReference type="PROSITE" id="PS50005">
    <property type="entry name" value="TPR"/>
    <property type="match status" value="1"/>
</dbReference>
<feature type="compositionally biased region" description="Acidic residues" evidence="6">
    <location>
        <begin position="1470"/>
        <end position="1496"/>
    </location>
</feature>
<dbReference type="InterPro" id="IPR057301">
    <property type="entry name" value="Rrp5_OB_4th"/>
</dbReference>
<dbReference type="InterPro" id="IPR003107">
    <property type="entry name" value="HAT"/>
</dbReference>
<dbReference type="SUPFAM" id="SSF48452">
    <property type="entry name" value="TPR-like"/>
    <property type="match status" value="2"/>
</dbReference>
<dbReference type="InterPro" id="IPR048059">
    <property type="entry name" value="Rrp5_S1_rpt_hs1_sc1"/>
</dbReference>
<feature type="domain" description="S1 motif" evidence="7">
    <location>
        <begin position="116"/>
        <end position="207"/>
    </location>
</feature>
<evidence type="ECO:0000313" key="8">
    <source>
        <dbReference type="EMBL" id="CAH3033906.1"/>
    </source>
</evidence>
<dbReference type="InterPro" id="IPR055430">
    <property type="entry name" value="HAT_Syf1_CNRKL1_C"/>
</dbReference>
<dbReference type="Gene3D" id="1.25.40.10">
    <property type="entry name" value="Tetratricopeptide repeat domain"/>
    <property type="match status" value="1"/>
</dbReference>
<feature type="repeat" description="TPR" evidence="5">
    <location>
        <begin position="1707"/>
        <end position="1740"/>
    </location>
</feature>
<keyword evidence="9" id="KW-1185">Reference proteome</keyword>
<name>A0ABN8MQY3_9CNID</name>
<feature type="domain" description="S1 motif" evidence="7">
    <location>
        <begin position="1042"/>
        <end position="1116"/>
    </location>
</feature>